<feature type="non-terminal residue" evidence="1">
    <location>
        <position position="1"/>
    </location>
</feature>
<proteinExistence type="predicted"/>
<keyword evidence="2" id="KW-1185">Reference proteome</keyword>
<dbReference type="EMBL" id="KV591866">
    <property type="protein sequence ID" value="OPL21415.1"/>
    <property type="molecule type" value="Genomic_DNA"/>
</dbReference>
<reference evidence="1 2" key="1">
    <citation type="journal article" date="2016" name="PLoS ONE">
        <title>A First Insight into the Genome of the Filter-Feeder Mussel Mytilus galloprovincialis.</title>
        <authorList>
            <person name="Murgarella M."/>
            <person name="Puiu D."/>
            <person name="Novoa B."/>
            <person name="Figueras A."/>
            <person name="Posada D."/>
            <person name="Canchaya C."/>
        </authorList>
    </citation>
    <scope>NUCLEOTIDE SEQUENCE [LARGE SCALE GENOMIC DNA]</scope>
    <source>
        <tissue evidence="1">Muscle</tissue>
    </source>
</reference>
<name>A0A3L5TQK0_MYTGA</name>
<organism evidence="1 2">
    <name type="scientific">Mytilus galloprovincialis</name>
    <name type="common">Mediterranean mussel</name>
    <dbReference type="NCBI Taxonomy" id="29158"/>
    <lineage>
        <taxon>Eukaryota</taxon>
        <taxon>Metazoa</taxon>
        <taxon>Spiralia</taxon>
        <taxon>Lophotrochozoa</taxon>
        <taxon>Mollusca</taxon>
        <taxon>Bivalvia</taxon>
        <taxon>Autobranchia</taxon>
        <taxon>Pteriomorphia</taxon>
        <taxon>Mytilida</taxon>
        <taxon>Mytiloidea</taxon>
        <taxon>Mytilidae</taxon>
        <taxon>Mytilinae</taxon>
        <taxon>Mytilus</taxon>
    </lineage>
</organism>
<dbReference type="AlphaFoldDB" id="A0A3L5TQK0"/>
<dbReference type="Proteomes" id="UP000266721">
    <property type="component" value="Unassembled WGS sequence"/>
</dbReference>
<comment type="caution">
    <text evidence="1">The sequence shown here is derived from an EMBL/GenBank/DDBJ whole genome shotgun (WGS) entry which is preliminary data.</text>
</comment>
<evidence type="ECO:0000313" key="2">
    <source>
        <dbReference type="Proteomes" id="UP000266721"/>
    </source>
</evidence>
<evidence type="ECO:0000313" key="1">
    <source>
        <dbReference type="EMBL" id="OPL21415.1"/>
    </source>
</evidence>
<feature type="non-terminal residue" evidence="1">
    <location>
        <position position="110"/>
    </location>
</feature>
<protein>
    <submittedName>
        <fullName evidence="1">Uncharacterized protein</fullName>
    </submittedName>
</protein>
<sequence length="110" mass="12016">LEQTVKFCRTQDELITSIENATNRSLVNITDGTYWVAAIRGISFRSLPAFDNDFCVASIIENGKKMKPLVVSCDVKLPVTCRAGSADRLGYGTSTEKCDTTTTMENVSGK</sequence>
<gene>
    <name evidence="1" type="ORF">AM593_06859</name>
</gene>
<accession>A0A3L5TQK0</accession>